<name>A0AA37LIW3_9PEZI</name>
<evidence type="ECO:0000313" key="3">
    <source>
        <dbReference type="Proteomes" id="UP001055115"/>
    </source>
</evidence>
<comment type="caution">
    <text evidence="2">The sequence shown here is derived from an EMBL/GenBank/DDBJ whole genome shotgun (WGS) entry which is preliminary data.</text>
</comment>
<feature type="compositionally biased region" description="Basic and acidic residues" evidence="1">
    <location>
        <begin position="119"/>
        <end position="131"/>
    </location>
</feature>
<accession>A0AA37LIW3</accession>
<organism evidence="2 3">
    <name type="scientific">Colletotrichum spaethianum</name>
    <dbReference type="NCBI Taxonomy" id="700344"/>
    <lineage>
        <taxon>Eukaryota</taxon>
        <taxon>Fungi</taxon>
        <taxon>Dikarya</taxon>
        <taxon>Ascomycota</taxon>
        <taxon>Pezizomycotina</taxon>
        <taxon>Sordariomycetes</taxon>
        <taxon>Hypocreomycetidae</taxon>
        <taxon>Glomerellales</taxon>
        <taxon>Glomerellaceae</taxon>
        <taxon>Colletotrichum</taxon>
        <taxon>Colletotrichum spaethianum species complex</taxon>
    </lineage>
</organism>
<feature type="region of interest" description="Disordered" evidence="1">
    <location>
        <begin position="108"/>
        <end position="131"/>
    </location>
</feature>
<dbReference type="Proteomes" id="UP001055115">
    <property type="component" value="Unassembled WGS sequence"/>
</dbReference>
<dbReference type="RefSeq" id="XP_049127212.1">
    <property type="nucleotide sequence ID" value="XM_049271255.1"/>
</dbReference>
<gene>
    <name evidence="2" type="ORF">ColSpa_05043</name>
</gene>
<evidence type="ECO:0000313" key="2">
    <source>
        <dbReference type="EMBL" id="GKT44862.1"/>
    </source>
</evidence>
<sequence length="131" mass="14884">MKYLRQTHQQGHQAIQLQLPVSAMTATVTDGRVAFVASDNRWAKLAKRYQEMTLIELASHIGARALYIRDKGIITAHQATESQLEEYTEVSEEWLKELGMTEDQFKQLEDIDAGPVNKPIDHNEVTSDSEK</sequence>
<proteinExistence type="predicted"/>
<reference evidence="2 3" key="1">
    <citation type="submission" date="2022-03" db="EMBL/GenBank/DDBJ databases">
        <title>Genome data of Colletotrichum spp.</title>
        <authorList>
            <person name="Utami Y.D."/>
            <person name="Hiruma K."/>
        </authorList>
    </citation>
    <scope>NUCLEOTIDE SEQUENCE [LARGE SCALE GENOMIC DNA]</scope>
    <source>
        <strain evidence="2 3">MAFF 239500</strain>
    </source>
</reference>
<dbReference type="GeneID" id="73325845"/>
<evidence type="ECO:0000256" key="1">
    <source>
        <dbReference type="SAM" id="MobiDB-lite"/>
    </source>
</evidence>
<protein>
    <submittedName>
        <fullName evidence="2">Uncharacterized protein</fullName>
    </submittedName>
</protein>
<dbReference type="AlphaFoldDB" id="A0AA37LIW3"/>
<keyword evidence="3" id="KW-1185">Reference proteome</keyword>
<dbReference type="EMBL" id="BQXU01000011">
    <property type="protein sequence ID" value="GKT44862.1"/>
    <property type="molecule type" value="Genomic_DNA"/>
</dbReference>